<keyword evidence="2" id="KW-0031">Aminopeptidase</keyword>
<dbReference type="EMBL" id="VCQU01000007">
    <property type="protein sequence ID" value="NMN97200.1"/>
    <property type="molecule type" value="Genomic_DNA"/>
</dbReference>
<accession>A0A848KLQ9</accession>
<evidence type="ECO:0000313" key="2">
    <source>
        <dbReference type="EMBL" id="NMN97200.1"/>
    </source>
</evidence>
<evidence type="ECO:0000313" key="3">
    <source>
        <dbReference type="Proteomes" id="UP000535543"/>
    </source>
</evidence>
<keyword evidence="3" id="KW-1185">Reference proteome</keyword>
<dbReference type="InterPro" id="IPR036005">
    <property type="entry name" value="Creatinase/aminopeptidase-like"/>
</dbReference>
<dbReference type="PANTHER" id="PTHR43330">
    <property type="entry name" value="METHIONINE AMINOPEPTIDASE"/>
    <property type="match status" value="1"/>
</dbReference>
<dbReference type="Pfam" id="PF00557">
    <property type="entry name" value="Peptidase_M24"/>
    <property type="match status" value="1"/>
</dbReference>
<keyword evidence="2" id="KW-0378">Hydrolase</keyword>
<name>A0A848KLQ9_9NOCA</name>
<comment type="caution">
    <text evidence="2">The sequence shown here is derived from an EMBL/GenBank/DDBJ whole genome shotgun (WGS) entry which is preliminary data.</text>
</comment>
<dbReference type="SUPFAM" id="SSF55920">
    <property type="entry name" value="Creatinase/aminopeptidase"/>
    <property type="match status" value="1"/>
</dbReference>
<feature type="domain" description="Peptidase M24" evidence="1">
    <location>
        <begin position="44"/>
        <end position="284"/>
    </location>
</feature>
<keyword evidence="2" id="KW-0645">Protease</keyword>
<dbReference type="GO" id="GO:0070006">
    <property type="term" value="F:metalloaminopeptidase activity"/>
    <property type="evidence" value="ECO:0007669"/>
    <property type="project" value="TreeGrafter"/>
</dbReference>
<dbReference type="RefSeq" id="WP_169589909.1">
    <property type="nucleotide sequence ID" value="NZ_VCQU01000007.1"/>
</dbReference>
<dbReference type="InterPro" id="IPR000994">
    <property type="entry name" value="Pept_M24"/>
</dbReference>
<organism evidence="2 3">
    <name type="scientific">Antrihabitans stalactiti</name>
    <dbReference type="NCBI Taxonomy" id="2584121"/>
    <lineage>
        <taxon>Bacteria</taxon>
        <taxon>Bacillati</taxon>
        <taxon>Actinomycetota</taxon>
        <taxon>Actinomycetes</taxon>
        <taxon>Mycobacteriales</taxon>
        <taxon>Nocardiaceae</taxon>
        <taxon>Antrihabitans</taxon>
    </lineage>
</organism>
<evidence type="ECO:0000259" key="1">
    <source>
        <dbReference type="Pfam" id="PF00557"/>
    </source>
</evidence>
<reference evidence="2 3" key="1">
    <citation type="submission" date="2019-05" db="EMBL/GenBank/DDBJ databases">
        <authorList>
            <person name="Lee S.D."/>
        </authorList>
    </citation>
    <scope>NUCLEOTIDE SEQUENCE [LARGE SCALE GENOMIC DNA]</scope>
    <source>
        <strain evidence="2 3">YC2-7</strain>
    </source>
</reference>
<protein>
    <submittedName>
        <fullName evidence="2">Methionyl aminopeptidase</fullName>
    </submittedName>
</protein>
<dbReference type="AlphaFoldDB" id="A0A848KLQ9"/>
<dbReference type="GO" id="GO:0005829">
    <property type="term" value="C:cytosol"/>
    <property type="evidence" value="ECO:0007669"/>
    <property type="project" value="TreeGrafter"/>
</dbReference>
<proteinExistence type="predicted"/>
<dbReference type="PANTHER" id="PTHR43330:SF27">
    <property type="entry name" value="METHIONINE AMINOPEPTIDASE"/>
    <property type="match status" value="1"/>
</dbReference>
<reference evidence="2 3" key="2">
    <citation type="submission" date="2020-06" db="EMBL/GenBank/DDBJ databases">
        <title>Antribacter stalactiti gen. nov., sp. nov., a new member of the family Nacardiaceae isolated from a cave.</title>
        <authorList>
            <person name="Kim I.S."/>
        </authorList>
    </citation>
    <scope>NUCLEOTIDE SEQUENCE [LARGE SCALE GENOMIC DNA]</scope>
    <source>
        <strain evidence="2 3">YC2-7</strain>
    </source>
</reference>
<sequence length="305" mass="32832">MGDPTISRWGIPYMSDEATANIQKLFEGERWQQMTIKSADDIAKMKAAGAIGATVLDEITPHIVPGITIREIDKLTRDLIVGKHGAEIVRLAVKASGTGMAHADNISASYALNDVVANAPADERALRTGDLFGMDISARKDGWSCDTARRWIVGNDASPEITGLYAASLQVMWHVIGLVRPGVSLNELGHAATTFAENHGYKIIHTFPAVGHSIGREHNDGWFIPWKVGGLNEGRVVEEGMTFSIEIYLTTGTGELKFLTNDVSSLVTADHAPAAYWEHIVAVTATGCEVLDLRAGEDPSWAGTA</sequence>
<gene>
    <name evidence="2" type="ORF">FGL95_19365</name>
</gene>
<dbReference type="Proteomes" id="UP000535543">
    <property type="component" value="Unassembled WGS sequence"/>
</dbReference>
<dbReference type="Gene3D" id="3.90.230.10">
    <property type="entry name" value="Creatinase/methionine aminopeptidase superfamily"/>
    <property type="match status" value="1"/>
</dbReference>